<evidence type="ECO:0000256" key="2">
    <source>
        <dbReference type="SAM" id="MobiDB-lite"/>
    </source>
</evidence>
<feature type="region of interest" description="Disordered" evidence="2">
    <location>
        <begin position="20"/>
        <end position="81"/>
    </location>
</feature>
<keyword evidence="1" id="KW-0732">Signal</keyword>
<dbReference type="EMBL" id="OQ890315">
    <property type="protein sequence ID" value="WLJ25737.1"/>
    <property type="molecule type" value="Genomic_DNA"/>
</dbReference>
<feature type="compositionally biased region" description="Basic and acidic residues" evidence="2">
    <location>
        <begin position="24"/>
        <end position="37"/>
    </location>
</feature>
<dbReference type="Gene3D" id="2.60.40.1240">
    <property type="match status" value="1"/>
</dbReference>
<sequence>MKNKLLSILLAASFILTACGQDKNATDTKEEPSKEVEQTQSVESNKEETKETQEEEKKEEETATNEQEIQAQPGNTQESNYFNWETNKAIYKQTGDAFITNSKYDDSKILVIPINFTNKQEDAADPWMTFVLDYKVFQEDENQEYTLNGGQGQVPDEYDSPLNTSIKKDGNTDWYITYKLEKPESDVKLQTQFGSGVDYTFKQK</sequence>
<dbReference type="PROSITE" id="PS51257">
    <property type="entry name" value="PROKAR_LIPOPROTEIN"/>
    <property type="match status" value="1"/>
</dbReference>
<name>A0AA49X2D6_9VIRU</name>
<proteinExistence type="predicted"/>
<evidence type="ECO:0000313" key="3">
    <source>
        <dbReference type="EMBL" id="WLJ25737.1"/>
    </source>
</evidence>
<reference evidence="3" key="1">
    <citation type="submission" date="2023-04" db="EMBL/GenBank/DDBJ databases">
        <title>The human skin virome in hidradenitis suppurativa patients.</title>
        <authorList>
            <person name="Jansen D."/>
        </authorList>
    </citation>
    <scope>NUCLEOTIDE SEQUENCE</scope>
    <source>
        <strain evidence="3">VC3_JansenPhageE</strain>
    </source>
</reference>
<feature type="compositionally biased region" description="Basic and acidic residues" evidence="2">
    <location>
        <begin position="44"/>
        <end position="61"/>
    </location>
</feature>
<dbReference type="InterPro" id="IPR029050">
    <property type="entry name" value="Immunoprotect_excell_Ig-like"/>
</dbReference>
<evidence type="ECO:0000256" key="1">
    <source>
        <dbReference type="ARBA" id="ARBA00022729"/>
    </source>
</evidence>
<organism evidence="3">
    <name type="scientific">Firmicutes phage HS08</name>
    <dbReference type="NCBI Taxonomy" id="3056391"/>
    <lineage>
        <taxon>Viruses</taxon>
    </lineage>
</organism>
<evidence type="ECO:0008006" key="4">
    <source>
        <dbReference type="Google" id="ProtNLM"/>
    </source>
</evidence>
<accession>A0AA49X2D6</accession>
<protein>
    <recommendedName>
        <fullName evidence="4">DUF5067 domain-containing protein</fullName>
    </recommendedName>
</protein>